<reference evidence="2 3" key="1">
    <citation type="submission" date="2019-02" db="EMBL/GenBank/DDBJ databases">
        <title>Deep-cultivation of Planctomycetes and their phenomic and genomic characterization uncovers novel biology.</title>
        <authorList>
            <person name="Wiegand S."/>
            <person name="Jogler M."/>
            <person name="Boedeker C."/>
            <person name="Pinto D."/>
            <person name="Vollmers J."/>
            <person name="Rivas-Marin E."/>
            <person name="Kohn T."/>
            <person name="Peeters S.H."/>
            <person name="Heuer A."/>
            <person name="Rast P."/>
            <person name="Oberbeckmann S."/>
            <person name="Bunk B."/>
            <person name="Jeske O."/>
            <person name="Meyerdierks A."/>
            <person name="Storesund J.E."/>
            <person name="Kallscheuer N."/>
            <person name="Luecker S."/>
            <person name="Lage O.M."/>
            <person name="Pohl T."/>
            <person name="Merkel B.J."/>
            <person name="Hornburger P."/>
            <person name="Mueller R.-W."/>
            <person name="Bruemmer F."/>
            <person name="Labrenz M."/>
            <person name="Spormann A.M."/>
            <person name="Op den Camp H."/>
            <person name="Overmann J."/>
            <person name="Amann R."/>
            <person name="Jetten M.S.M."/>
            <person name="Mascher T."/>
            <person name="Medema M.H."/>
            <person name="Devos D.P."/>
            <person name="Kaster A.-K."/>
            <person name="Ovreas L."/>
            <person name="Rohde M."/>
            <person name="Galperin M.Y."/>
            <person name="Jogler C."/>
        </authorList>
    </citation>
    <scope>NUCLEOTIDE SEQUENCE [LARGE SCALE GENOMIC DNA]</scope>
    <source>
        <strain evidence="2 3">Pla163</strain>
    </source>
</reference>
<dbReference type="InterPro" id="IPR001173">
    <property type="entry name" value="Glyco_trans_2-like"/>
</dbReference>
<keyword evidence="2" id="KW-0808">Transferase</keyword>
<protein>
    <submittedName>
        <fullName evidence="2">Undecaprenyl-phosphate mannosyltransferase</fullName>
        <ecNumber evidence="2">2.4.1.54</ecNumber>
    </submittedName>
</protein>
<dbReference type="PANTHER" id="PTHR48090">
    <property type="entry name" value="UNDECAPRENYL-PHOSPHATE 4-DEOXY-4-FORMAMIDO-L-ARABINOSE TRANSFERASE-RELATED"/>
    <property type="match status" value="1"/>
</dbReference>
<name>A0A518CX47_9BACT</name>
<dbReference type="EMBL" id="CP036290">
    <property type="protein sequence ID" value="QDU83803.1"/>
    <property type="molecule type" value="Genomic_DNA"/>
</dbReference>
<sequence length="241" mass="26610">MFQGKHVAVVVPAYNEEGTIAGVVEEFLDEPHVDRVIVVDNNCKDATAERAREAGAEVIAESAAGYGCALRAGLDHGVATAADILILTEADGSFRASDVPKFLFYLEDCRMVLGTRTTRQMVEQGANMHKLLRWGNVAMAKLLELFWYLPHEPRLTDVGCTYRALWSSAWKSIREGTREPGPSFSPEMICAAYQRGLRVIEIPVHYGARLGGESKHSQSLLHVSRTALGMFKAICRKRFVG</sequence>
<dbReference type="EC" id="2.4.1.54" evidence="2"/>
<organism evidence="2 3">
    <name type="scientific">Rohdeia mirabilis</name>
    <dbReference type="NCBI Taxonomy" id="2528008"/>
    <lineage>
        <taxon>Bacteria</taxon>
        <taxon>Pseudomonadati</taxon>
        <taxon>Planctomycetota</taxon>
        <taxon>Planctomycetia</taxon>
        <taxon>Planctomycetia incertae sedis</taxon>
        <taxon>Rohdeia</taxon>
    </lineage>
</organism>
<dbReference type="OrthoDB" id="9810303at2"/>
<dbReference type="AlphaFoldDB" id="A0A518CX47"/>
<accession>A0A518CX47</accession>
<evidence type="ECO:0000259" key="1">
    <source>
        <dbReference type="Pfam" id="PF00535"/>
    </source>
</evidence>
<evidence type="ECO:0000313" key="2">
    <source>
        <dbReference type="EMBL" id="QDU83803.1"/>
    </source>
</evidence>
<dbReference type="RefSeq" id="WP_145184156.1">
    <property type="nucleotide sequence ID" value="NZ_CP036290.1"/>
</dbReference>
<dbReference type="Gene3D" id="3.90.550.10">
    <property type="entry name" value="Spore Coat Polysaccharide Biosynthesis Protein SpsA, Chain A"/>
    <property type="match status" value="1"/>
</dbReference>
<dbReference type="Proteomes" id="UP000319342">
    <property type="component" value="Chromosome"/>
</dbReference>
<dbReference type="GO" id="GO:0047267">
    <property type="term" value="F:undecaprenyl-phosphate mannosyltransferase activity"/>
    <property type="evidence" value="ECO:0007669"/>
    <property type="project" value="UniProtKB-EC"/>
</dbReference>
<dbReference type="InterPro" id="IPR029044">
    <property type="entry name" value="Nucleotide-diphossugar_trans"/>
</dbReference>
<dbReference type="PANTHER" id="PTHR48090:SF7">
    <property type="entry name" value="RFBJ PROTEIN"/>
    <property type="match status" value="1"/>
</dbReference>
<keyword evidence="3" id="KW-1185">Reference proteome</keyword>
<gene>
    <name evidence="2" type="ORF">Pla163_09040</name>
</gene>
<dbReference type="CDD" id="cd04179">
    <property type="entry name" value="DPM_DPG-synthase_like"/>
    <property type="match status" value="1"/>
</dbReference>
<dbReference type="Pfam" id="PF00535">
    <property type="entry name" value="Glycos_transf_2"/>
    <property type="match status" value="1"/>
</dbReference>
<dbReference type="SUPFAM" id="SSF53448">
    <property type="entry name" value="Nucleotide-diphospho-sugar transferases"/>
    <property type="match status" value="1"/>
</dbReference>
<feature type="domain" description="Glycosyltransferase 2-like" evidence="1">
    <location>
        <begin position="9"/>
        <end position="132"/>
    </location>
</feature>
<evidence type="ECO:0000313" key="3">
    <source>
        <dbReference type="Proteomes" id="UP000319342"/>
    </source>
</evidence>
<dbReference type="InterPro" id="IPR050256">
    <property type="entry name" value="Glycosyltransferase_2"/>
</dbReference>
<keyword evidence="2" id="KW-0328">Glycosyltransferase</keyword>
<proteinExistence type="predicted"/>